<dbReference type="PANTHER" id="PTHR30346:SF0">
    <property type="entry name" value="HCA OPERON TRANSCRIPTIONAL ACTIVATOR HCAR"/>
    <property type="match status" value="1"/>
</dbReference>
<keyword evidence="2" id="KW-0805">Transcription regulation</keyword>
<dbReference type="PROSITE" id="PS50931">
    <property type="entry name" value="HTH_LYSR"/>
    <property type="match status" value="1"/>
</dbReference>
<sequence length="321" mass="34443">MCSRKSCSKCTAGARPLSKTRSGTPIPHGYRCSVELRTLRYFVAVAEELHFGRAAARLHMSQPPLSRAIKRLESEVGAALFARSPGGVTPTPVGAILLDEARALLGQADLLRARVAAAAGPAGITVGILGDTGDPGITRLATAFRRGHPGVDIRIRDADLTDPTCGLRAGLVDVALTRAPFDETALALRELRADPVGALLRADDPLTRRDRLEIADLADRRWFRFPPGTDPIWQSYWNGGEPREGPVVRVVQECVQAVLWNSTVGLAPLGHGPAKNVPPENLAVVPLADMAPSRVVAVWNDGDTNPVIRSFVEIAMAAYRH</sequence>
<dbReference type="CDD" id="cd08414">
    <property type="entry name" value="PBP2_LTTR_aromatics_like"/>
    <property type="match status" value="1"/>
</dbReference>
<dbReference type="Gene3D" id="3.40.190.10">
    <property type="entry name" value="Periplasmic binding protein-like II"/>
    <property type="match status" value="2"/>
</dbReference>
<evidence type="ECO:0000256" key="4">
    <source>
        <dbReference type="ARBA" id="ARBA00023163"/>
    </source>
</evidence>
<dbReference type="Gene3D" id="1.10.10.10">
    <property type="entry name" value="Winged helix-like DNA-binding domain superfamily/Winged helix DNA-binding domain"/>
    <property type="match status" value="1"/>
</dbReference>
<keyword evidence="3" id="KW-0238">DNA-binding</keyword>
<dbReference type="InterPro" id="IPR036388">
    <property type="entry name" value="WH-like_DNA-bd_sf"/>
</dbReference>
<feature type="domain" description="HTH lysR-type" evidence="5">
    <location>
        <begin position="34"/>
        <end position="91"/>
    </location>
</feature>
<evidence type="ECO:0000259" key="5">
    <source>
        <dbReference type="PROSITE" id="PS50931"/>
    </source>
</evidence>
<organism evidence="6 7">
    <name type="scientific">Embleya scabrispora</name>
    <dbReference type="NCBI Taxonomy" id="159449"/>
    <lineage>
        <taxon>Bacteria</taxon>
        <taxon>Bacillati</taxon>
        <taxon>Actinomycetota</taxon>
        <taxon>Actinomycetes</taxon>
        <taxon>Kitasatosporales</taxon>
        <taxon>Streptomycetaceae</taxon>
        <taxon>Embleya</taxon>
    </lineage>
</organism>
<keyword evidence="7" id="KW-1185">Reference proteome</keyword>
<dbReference type="AlphaFoldDB" id="A0A1T3NK04"/>
<name>A0A1T3NK04_9ACTN</name>
<evidence type="ECO:0000256" key="3">
    <source>
        <dbReference type="ARBA" id="ARBA00023125"/>
    </source>
</evidence>
<reference evidence="6 7" key="1">
    <citation type="submission" date="2017-03" db="EMBL/GenBank/DDBJ databases">
        <title>Draft genome sequence of Streptomyces scabrisporus NF3, endophyte isolated from Amphipterygium adstringens.</title>
        <authorList>
            <person name="Vazquez M."/>
            <person name="Ceapa C.D."/>
            <person name="Rodriguez Luna D."/>
            <person name="Sanchez Esquivel S."/>
        </authorList>
    </citation>
    <scope>NUCLEOTIDE SEQUENCE [LARGE SCALE GENOMIC DNA]</scope>
    <source>
        <strain evidence="6 7">NF3</strain>
    </source>
</reference>
<dbReference type="PANTHER" id="PTHR30346">
    <property type="entry name" value="TRANSCRIPTIONAL DUAL REGULATOR HCAR-RELATED"/>
    <property type="match status" value="1"/>
</dbReference>
<dbReference type="GO" id="GO:0003677">
    <property type="term" value="F:DNA binding"/>
    <property type="evidence" value="ECO:0007669"/>
    <property type="project" value="UniProtKB-KW"/>
</dbReference>
<dbReference type="InterPro" id="IPR036390">
    <property type="entry name" value="WH_DNA-bd_sf"/>
</dbReference>
<dbReference type="Pfam" id="PF03466">
    <property type="entry name" value="LysR_substrate"/>
    <property type="match status" value="1"/>
</dbReference>
<dbReference type="GO" id="GO:0032993">
    <property type="term" value="C:protein-DNA complex"/>
    <property type="evidence" value="ECO:0007669"/>
    <property type="project" value="TreeGrafter"/>
</dbReference>
<dbReference type="Proteomes" id="UP000190037">
    <property type="component" value="Unassembled WGS sequence"/>
</dbReference>
<dbReference type="InterPro" id="IPR000847">
    <property type="entry name" value="LysR_HTH_N"/>
</dbReference>
<dbReference type="FunFam" id="1.10.10.10:FF:000001">
    <property type="entry name" value="LysR family transcriptional regulator"/>
    <property type="match status" value="1"/>
</dbReference>
<accession>A0A1T3NK04</accession>
<dbReference type="Pfam" id="PF00126">
    <property type="entry name" value="HTH_1"/>
    <property type="match status" value="1"/>
</dbReference>
<comment type="caution">
    <text evidence="6">The sequence shown here is derived from an EMBL/GenBank/DDBJ whole genome shotgun (WGS) entry which is preliminary data.</text>
</comment>
<dbReference type="STRING" id="159449.B4N89_42265"/>
<gene>
    <name evidence="6" type="ORF">B4N89_42265</name>
</gene>
<evidence type="ECO:0000313" key="7">
    <source>
        <dbReference type="Proteomes" id="UP000190037"/>
    </source>
</evidence>
<keyword evidence="4" id="KW-0804">Transcription</keyword>
<evidence type="ECO:0000313" key="6">
    <source>
        <dbReference type="EMBL" id="OPC77179.1"/>
    </source>
</evidence>
<dbReference type="GO" id="GO:0003700">
    <property type="term" value="F:DNA-binding transcription factor activity"/>
    <property type="evidence" value="ECO:0007669"/>
    <property type="project" value="InterPro"/>
</dbReference>
<proteinExistence type="inferred from homology"/>
<dbReference type="SUPFAM" id="SSF46785">
    <property type="entry name" value="Winged helix' DNA-binding domain"/>
    <property type="match status" value="1"/>
</dbReference>
<dbReference type="SUPFAM" id="SSF53850">
    <property type="entry name" value="Periplasmic binding protein-like II"/>
    <property type="match status" value="1"/>
</dbReference>
<dbReference type="EMBL" id="MWQN01000004">
    <property type="protein sequence ID" value="OPC77179.1"/>
    <property type="molecule type" value="Genomic_DNA"/>
</dbReference>
<comment type="similarity">
    <text evidence="1">Belongs to the LysR transcriptional regulatory family.</text>
</comment>
<dbReference type="InterPro" id="IPR005119">
    <property type="entry name" value="LysR_subst-bd"/>
</dbReference>
<evidence type="ECO:0000256" key="1">
    <source>
        <dbReference type="ARBA" id="ARBA00009437"/>
    </source>
</evidence>
<evidence type="ECO:0000256" key="2">
    <source>
        <dbReference type="ARBA" id="ARBA00023015"/>
    </source>
</evidence>
<dbReference type="OrthoDB" id="79118at2"/>
<dbReference type="PRINTS" id="PR00039">
    <property type="entry name" value="HTHLYSR"/>
</dbReference>
<protein>
    <submittedName>
        <fullName evidence="6">LysR family transcriptional regulator</fullName>
    </submittedName>
</protein>